<accession>A0ABP8RI66</accession>
<protein>
    <recommendedName>
        <fullName evidence="8">Phage integrase family protein</fullName>
    </recommendedName>
</protein>
<evidence type="ECO:0000313" key="7">
    <source>
        <dbReference type="Proteomes" id="UP001501598"/>
    </source>
</evidence>
<feature type="domain" description="Tyr recombinase" evidence="4">
    <location>
        <begin position="113"/>
        <end position="224"/>
    </location>
</feature>
<dbReference type="InterPro" id="IPR013762">
    <property type="entry name" value="Integrase-like_cat_sf"/>
</dbReference>
<organism evidence="6 7">
    <name type="scientific">Pseudonocardia xishanensis</name>
    <dbReference type="NCBI Taxonomy" id="630995"/>
    <lineage>
        <taxon>Bacteria</taxon>
        <taxon>Bacillati</taxon>
        <taxon>Actinomycetota</taxon>
        <taxon>Actinomycetes</taxon>
        <taxon>Pseudonocardiales</taxon>
        <taxon>Pseudonocardiaceae</taxon>
        <taxon>Pseudonocardia</taxon>
    </lineage>
</organism>
<feature type="domain" description="Core-binding (CB)" evidence="5">
    <location>
        <begin position="1"/>
        <end position="92"/>
    </location>
</feature>
<dbReference type="Gene3D" id="1.10.443.10">
    <property type="entry name" value="Intergrase catalytic core"/>
    <property type="match status" value="1"/>
</dbReference>
<gene>
    <name evidence="6" type="ORF">GCM10023175_10370</name>
</gene>
<dbReference type="InterPro" id="IPR044068">
    <property type="entry name" value="CB"/>
</dbReference>
<evidence type="ECO:0000259" key="4">
    <source>
        <dbReference type="PROSITE" id="PS51898"/>
    </source>
</evidence>
<reference evidence="7" key="1">
    <citation type="journal article" date="2019" name="Int. J. Syst. Evol. Microbiol.">
        <title>The Global Catalogue of Microorganisms (GCM) 10K type strain sequencing project: providing services to taxonomists for standard genome sequencing and annotation.</title>
        <authorList>
            <consortium name="The Broad Institute Genomics Platform"/>
            <consortium name="The Broad Institute Genome Sequencing Center for Infectious Disease"/>
            <person name="Wu L."/>
            <person name="Ma J."/>
        </authorList>
    </citation>
    <scope>NUCLEOTIDE SEQUENCE [LARGE SCALE GENOMIC DNA]</scope>
    <source>
        <strain evidence="7">JCM 17906</strain>
    </source>
</reference>
<keyword evidence="7" id="KW-1185">Reference proteome</keyword>
<dbReference type="RefSeq" id="WP_345413233.1">
    <property type="nucleotide sequence ID" value="NZ_BAABGT010000016.1"/>
</dbReference>
<keyword evidence="1 3" id="KW-0238">DNA-binding</keyword>
<dbReference type="SUPFAM" id="SSF56349">
    <property type="entry name" value="DNA breaking-rejoining enzymes"/>
    <property type="match status" value="1"/>
</dbReference>
<dbReference type="Proteomes" id="UP001501598">
    <property type="component" value="Unassembled WGS sequence"/>
</dbReference>
<evidence type="ECO:0000256" key="2">
    <source>
        <dbReference type="ARBA" id="ARBA00023172"/>
    </source>
</evidence>
<dbReference type="InterPro" id="IPR002104">
    <property type="entry name" value="Integrase_catalytic"/>
</dbReference>
<sequence length="224" mass="25389">MARVRHRLRRHRSHTTRERYDDLIRLHILPPSGDLQAAELDAELLERFYARLHRCRSLCKGKARAGHTCRPLSSSTTRKIHYIIRGALARAVRWRHLGVNKAEMAIAPSPQRTEPDPPGADEAARLLNAAWSGPEWGLLLWLTGPRRGEVSALRWRHIDFERGLLTVHRSNAPTKAGIMEKQTRTGPARMNALDEDTVELLTTHRQRGESRCDELGITLSSSVA</sequence>
<evidence type="ECO:0008006" key="8">
    <source>
        <dbReference type="Google" id="ProtNLM"/>
    </source>
</evidence>
<dbReference type="EMBL" id="BAABGT010000016">
    <property type="protein sequence ID" value="GAA4539303.1"/>
    <property type="molecule type" value="Genomic_DNA"/>
</dbReference>
<evidence type="ECO:0000256" key="1">
    <source>
        <dbReference type="ARBA" id="ARBA00023125"/>
    </source>
</evidence>
<proteinExistence type="predicted"/>
<dbReference type="Gene3D" id="1.10.150.130">
    <property type="match status" value="1"/>
</dbReference>
<evidence type="ECO:0000256" key="3">
    <source>
        <dbReference type="PROSITE-ProRule" id="PRU01248"/>
    </source>
</evidence>
<evidence type="ECO:0000259" key="5">
    <source>
        <dbReference type="PROSITE" id="PS51900"/>
    </source>
</evidence>
<dbReference type="PROSITE" id="PS51898">
    <property type="entry name" value="TYR_RECOMBINASE"/>
    <property type="match status" value="1"/>
</dbReference>
<dbReference type="PROSITE" id="PS51900">
    <property type="entry name" value="CB"/>
    <property type="match status" value="1"/>
</dbReference>
<keyword evidence="2" id="KW-0233">DNA recombination</keyword>
<evidence type="ECO:0000313" key="6">
    <source>
        <dbReference type="EMBL" id="GAA4539303.1"/>
    </source>
</evidence>
<comment type="caution">
    <text evidence="6">The sequence shown here is derived from an EMBL/GenBank/DDBJ whole genome shotgun (WGS) entry which is preliminary data.</text>
</comment>
<dbReference type="InterPro" id="IPR010998">
    <property type="entry name" value="Integrase_recombinase_N"/>
</dbReference>
<name>A0ABP8RI66_9PSEU</name>
<dbReference type="InterPro" id="IPR011010">
    <property type="entry name" value="DNA_brk_join_enz"/>
</dbReference>